<dbReference type="Gene3D" id="3.30.70.1820">
    <property type="entry name" value="L1 transposable element, RRM domain"/>
    <property type="match status" value="1"/>
</dbReference>
<evidence type="ECO:0000313" key="1">
    <source>
        <dbReference type="EMBL" id="KAJ1198640.1"/>
    </source>
</evidence>
<organism evidence="1 2">
    <name type="scientific">Pleurodeles waltl</name>
    <name type="common">Iberian ribbed newt</name>
    <dbReference type="NCBI Taxonomy" id="8319"/>
    <lineage>
        <taxon>Eukaryota</taxon>
        <taxon>Metazoa</taxon>
        <taxon>Chordata</taxon>
        <taxon>Craniata</taxon>
        <taxon>Vertebrata</taxon>
        <taxon>Euteleostomi</taxon>
        <taxon>Amphibia</taxon>
        <taxon>Batrachia</taxon>
        <taxon>Caudata</taxon>
        <taxon>Salamandroidea</taxon>
        <taxon>Salamandridae</taxon>
        <taxon>Pleurodelinae</taxon>
        <taxon>Pleurodeles</taxon>
    </lineage>
</organism>
<keyword evidence="2" id="KW-1185">Reference proteome</keyword>
<sequence length="249" mass="27927">MPDSRSSNKNSGKPVRQLLFSEALLQTKVPHPTTAALPPATHHAMVDSAQESTMDHIRQEISVVGRRLEGIDGAMVSLTGETKYIHLDIAGFQTSVLGLEKRVTTVEAQVASSQDRDQELFLCSKMTDLEDRSRRDNVQFLGFPENTEGEDIHTFLRETLPKLTGITFDPPFELQRAHRLGPRRPNMTTRPQPIIACLLCHAQARQLIQRARTQGPCQMDRQVIRMTASLKKPVSIEGHSWPSDPGYIR</sequence>
<accession>A0AAV7VDU0</accession>
<evidence type="ECO:0000313" key="2">
    <source>
        <dbReference type="Proteomes" id="UP001066276"/>
    </source>
</evidence>
<dbReference type="EMBL" id="JANPWB010000003">
    <property type="protein sequence ID" value="KAJ1198640.1"/>
    <property type="molecule type" value="Genomic_DNA"/>
</dbReference>
<gene>
    <name evidence="1" type="ORF">NDU88_002479</name>
</gene>
<proteinExistence type="predicted"/>
<dbReference type="InterPro" id="IPR004244">
    <property type="entry name" value="Transposase_22"/>
</dbReference>
<comment type="caution">
    <text evidence="1">The sequence shown here is derived from an EMBL/GenBank/DDBJ whole genome shotgun (WGS) entry which is preliminary data.</text>
</comment>
<reference evidence="1" key="1">
    <citation type="journal article" date="2022" name="bioRxiv">
        <title>Sequencing and chromosome-scale assembly of the giantPleurodeles waltlgenome.</title>
        <authorList>
            <person name="Brown T."/>
            <person name="Elewa A."/>
            <person name="Iarovenko S."/>
            <person name="Subramanian E."/>
            <person name="Araus A.J."/>
            <person name="Petzold A."/>
            <person name="Susuki M."/>
            <person name="Suzuki K.-i.T."/>
            <person name="Hayashi T."/>
            <person name="Toyoda A."/>
            <person name="Oliveira C."/>
            <person name="Osipova E."/>
            <person name="Leigh N.D."/>
            <person name="Simon A."/>
            <person name="Yun M.H."/>
        </authorList>
    </citation>
    <scope>NUCLEOTIDE SEQUENCE</scope>
    <source>
        <strain evidence="1">20211129_DDA</strain>
        <tissue evidence="1">Liver</tissue>
    </source>
</reference>
<dbReference type="AlphaFoldDB" id="A0AAV7VDU0"/>
<protein>
    <submittedName>
        <fullName evidence="1">Uncharacterized protein</fullName>
    </submittedName>
</protein>
<dbReference type="PANTHER" id="PTHR11505">
    <property type="entry name" value="L1 TRANSPOSABLE ELEMENT-RELATED"/>
    <property type="match status" value="1"/>
</dbReference>
<name>A0AAV7VDU0_PLEWA</name>
<dbReference type="Proteomes" id="UP001066276">
    <property type="component" value="Chromosome 2_1"/>
</dbReference>